<dbReference type="EMBL" id="LBVL01000015">
    <property type="protein sequence ID" value="KKQ84693.1"/>
    <property type="molecule type" value="Genomic_DNA"/>
</dbReference>
<evidence type="ECO:0000313" key="6">
    <source>
        <dbReference type="Proteomes" id="UP000034081"/>
    </source>
</evidence>
<keyword evidence="3" id="KW-0949">S-adenosyl-L-methionine</keyword>
<sequence>MTKSFYDKVARKFGGYSYGTNKPKYNTEFPDGIPEEDFKNHLLSLSGKDKIALDVGCGDCRFAFGISDNFKEIIGIDTSTELLKIAKSKQKKLKNTNVKILEMNADKLTFSNNYFDVAFSRRGPTPYKEVFRVLKPGGHFVIIEIGEKDTMGLKKVFGRGQGYGNWDNSVSEKEKNLAINAGFKTSFVKEYFYDEYYETYEDLDLFLQGVPIFPDFDPEKDKPLFEKYVDKFLTQKGINLPRHRVVFVLQK</sequence>
<evidence type="ECO:0000256" key="3">
    <source>
        <dbReference type="ARBA" id="ARBA00022691"/>
    </source>
</evidence>
<dbReference type="SUPFAM" id="SSF53335">
    <property type="entry name" value="S-adenosyl-L-methionine-dependent methyltransferases"/>
    <property type="match status" value="1"/>
</dbReference>
<evidence type="ECO:0000313" key="5">
    <source>
        <dbReference type="EMBL" id="KKQ84693.1"/>
    </source>
</evidence>
<accession>A0A0G0KYF9</accession>
<keyword evidence="2 5" id="KW-0808">Transferase</keyword>
<dbReference type="STRING" id="1618570.UT08_C0015G0029"/>
<dbReference type="Proteomes" id="UP000034081">
    <property type="component" value="Unassembled WGS sequence"/>
</dbReference>
<dbReference type="PROSITE" id="PS01184">
    <property type="entry name" value="UBIE_2"/>
    <property type="match status" value="1"/>
</dbReference>
<dbReference type="Gene3D" id="3.40.50.150">
    <property type="entry name" value="Vaccinia Virus protein VP39"/>
    <property type="match status" value="1"/>
</dbReference>
<organism evidence="5 6">
    <name type="scientific">Candidatus Woesebacteria bacterium GW2011_GWB1_38_8</name>
    <dbReference type="NCBI Taxonomy" id="1618570"/>
    <lineage>
        <taxon>Bacteria</taxon>
        <taxon>Candidatus Woeseibacteriota</taxon>
    </lineage>
</organism>
<dbReference type="CDD" id="cd02440">
    <property type="entry name" value="AdoMet_MTases"/>
    <property type="match status" value="1"/>
</dbReference>
<evidence type="ECO:0000256" key="1">
    <source>
        <dbReference type="ARBA" id="ARBA00022603"/>
    </source>
</evidence>
<dbReference type="Pfam" id="PF13847">
    <property type="entry name" value="Methyltransf_31"/>
    <property type="match status" value="1"/>
</dbReference>
<dbReference type="InterPro" id="IPR029063">
    <property type="entry name" value="SAM-dependent_MTases_sf"/>
</dbReference>
<name>A0A0G0KYF9_9BACT</name>
<feature type="domain" description="Methyltransferase" evidence="4">
    <location>
        <begin position="48"/>
        <end position="146"/>
    </location>
</feature>
<dbReference type="AlphaFoldDB" id="A0A0G0KYF9"/>
<proteinExistence type="predicted"/>
<keyword evidence="1 5" id="KW-0489">Methyltransferase</keyword>
<dbReference type="GO" id="GO:0008757">
    <property type="term" value="F:S-adenosylmethionine-dependent methyltransferase activity"/>
    <property type="evidence" value="ECO:0007669"/>
    <property type="project" value="InterPro"/>
</dbReference>
<dbReference type="InterPro" id="IPR025714">
    <property type="entry name" value="Methyltranfer_dom"/>
</dbReference>
<gene>
    <name evidence="5" type="ORF">UT08_C0015G0029</name>
</gene>
<evidence type="ECO:0000256" key="2">
    <source>
        <dbReference type="ARBA" id="ARBA00022679"/>
    </source>
</evidence>
<dbReference type="InterPro" id="IPR023576">
    <property type="entry name" value="UbiE/COQ5_MeTrFase_CS"/>
</dbReference>
<protein>
    <submittedName>
        <fullName evidence="5">Methyltransferase</fullName>
    </submittedName>
</protein>
<evidence type="ECO:0000259" key="4">
    <source>
        <dbReference type="Pfam" id="PF13847"/>
    </source>
</evidence>
<comment type="caution">
    <text evidence="5">The sequence shown here is derived from an EMBL/GenBank/DDBJ whole genome shotgun (WGS) entry which is preliminary data.</text>
</comment>
<dbReference type="GO" id="GO:0032259">
    <property type="term" value="P:methylation"/>
    <property type="evidence" value="ECO:0007669"/>
    <property type="project" value="UniProtKB-KW"/>
</dbReference>
<dbReference type="PANTHER" id="PTHR43591">
    <property type="entry name" value="METHYLTRANSFERASE"/>
    <property type="match status" value="1"/>
</dbReference>
<reference evidence="5 6" key="1">
    <citation type="journal article" date="2015" name="Nature">
        <title>rRNA introns, odd ribosomes, and small enigmatic genomes across a large radiation of phyla.</title>
        <authorList>
            <person name="Brown C.T."/>
            <person name="Hug L.A."/>
            <person name="Thomas B.C."/>
            <person name="Sharon I."/>
            <person name="Castelle C.J."/>
            <person name="Singh A."/>
            <person name="Wilkins M.J."/>
            <person name="Williams K.H."/>
            <person name="Banfield J.F."/>
        </authorList>
    </citation>
    <scope>NUCLEOTIDE SEQUENCE [LARGE SCALE GENOMIC DNA]</scope>
</reference>